<comment type="caution">
    <text evidence="3">The sequence shown here is derived from an EMBL/GenBank/DDBJ whole genome shotgun (WGS) entry which is preliminary data.</text>
</comment>
<keyword evidence="4" id="KW-1185">Reference proteome</keyword>
<dbReference type="SUPFAM" id="SSF90112">
    <property type="entry name" value="Neurotransmitter-gated ion-channel transmembrane pore"/>
    <property type="match status" value="1"/>
</dbReference>
<dbReference type="GO" id="GO:0006811">
    <property type="term" value="P:monoatomic ion transport"/>
    <property type="evidence" value="ECO:0007669"/>
    <property type="project" value="InterPro"/>
</dbReference>
<sequence>MPSRPASSPARERRSRTVHSSPRAAANRRGNRAPNSLSPACEEQAKDPGLTQPLLTEQPPASTREPCYLAVRLWAVNSFSQIAMKAEVVFRVFMIFRPHGEAQRVLPADGSRISEQQSTTALVDALPTLQVRNGKTISTDWEFKRLRDGHLLRDGEQTALPFPRDDSGFSSDVAILTSLITAEITLDLNLRKFPFDSCMLALALFLPKMKDSMYEFVCDPQLLVRSERIAPSPQGQGIFQMKPKEELGAALCEWEVLSTAVDGTRCAEDQTMATFRVMLKRLPHFWEMKYVWRPFVISSLACLTCIFHPTEIGNRLDTTLSLLLTLTAINYTASDKLPALPYCTALDDFHAACHSVVLLVIAENTIFHVICLMGPGCPADAGDLLFWTDKLCLLLIGISWAWYYFWFSRRSFS</sequence>
<feature type="transmembrane region" description="Helical" evidence="2">
    <location>
        <begin position="384"/>
        <end position="407"/>
    </location>
</feature>
<protein>
    <submittedName>
        <fullName evidence="3">Uncharacterized protein</fullName>
    </submittedName>
</protein>
<gene>
    <name evidence="3" type="ORF">AB1Y20_014965</name>
</gene>
<dbReference type="Gene3D" id="1.20.58.390">
    <property type="entry name" value="Neurotransmitter-gated ion-channel transmembrane domain"/>
    <property type="match status" value="1"/>
</dbReference>
<evidence type="ECO:0000313" key="4">
    <source>
        <dbReference type="Proteomes" id="UP001515480"/>
    </source>
</evidence>
<dbReference type="Proteomes" id="UP001515480">
    <property type="component" value="Unassembled WGS sequence"/>
</dbReference>
<reference evidence="3 4" key="1">
    <citation type="journal article" date="2024" name="Science">
        <title>Giant polyketide synthase enzymes in the biosynthesis of giant marine polyether toxins.</title>
        <authorList>
            <person name="Fallon T.R."/>
            <person name="Shende V.V."/>
            <person name="Wierzbicki I.H."/>
            <person name="Pendleton A.L."/>
            <person name="Watervoot N.F."/>
            <person name="Auber R.P."/>
            <person name="Gonzalez D.J."/>
            <person name="Wisecaver J.H."/>
            <person name="Moore B.S."/>
        </authorList>
    </citation>
    <scope>NUCLEOTIDE SEQUENCE [LARGE SCALE GENOMIC DNA]</scope>
    <source>
        <strain evidence="3 4">12B1</strain>
    </source>
</reference>
<keyword evidence="2" id="KW-1133">Transmembrane helix</keyword>
<proteinExistence type="predicted"/>
<evidence type="ECO:0000313" key="3">
    <source>
        <dbReference type="EMBL" id="KAL1526245.1"/>
    </source>
</evidence>
<dbReference type="AlphaFoldDB" id="A0AB34JWG0"/>
<keyword evidence="2" id="KW-0812">Transmembrane</keyword>
<dbReference type="InterPro" id="IPR038050">
    <property type="entry name" value="Neuro_actylchol_rec"/>
</dbReference>
<evidence type="ECO:0000256" key="1">
    <source>
        <dbReference type="SAM" id="MobiDB-lite"/>
    </source>
</evidence>
<evidence type="ECO:0000256" key="2">
    <source>
        <dbReference type="SAM" id="Phobius"/>
    </source>
</evidence>
<feature type="region of interest" description="Disordered" evidence="1">
    <location>
        <begin position="1"/>
        <end position="61"/>
    </location>
</feature>
<keyword evidence="2" id="KW-0472">Membrane</keyword>
<dbReference type="InterPro" id="IPR036719">
    <property type="entry name" value="Neuro-gated_channel_TM_sf"/>
</dbReference>
<dbReference type="GO" id="GO:0016020">
    <property type="term" value="C:membrane"/>
    <property type="evidence" value="ECO:0007669"/>
    <property type="project" value="InterPro"/>
</dbReference>
<organism evidence="3 4">
    <name type="scientific">Prymnesium parvum</name>
    <name type="common">Toxic golden alga</name>
    <dbReference type="NCBI Taxonomy" id="97485"/>
    <lineage>
        <taxon>Eukaryota</taxon>
        <taxon>Haptista</taxon>
        <taxon>Haptophyta</taxon>
        <taxon>Prymnesiophyceae</taxon>
        <taxon>Prymnesiales</taxon>
        <taxon>Prymnesiaceae</taxon>
        <taxon>Prymnesium</taxon>
    </lineage>
</organism>
<dbReference type="EMBL" id="JBGBPQ010000003">
    <property type="protein sequence ID" value="KAL1526245.1"/>
    <property type="molecule type" value="Genomic_DNA"/>
</dbReference>
<name>A0AB34JWG0_PRYPA</name>
<accession>A0AB34JWG0</accession>
<feature type="compositionally biased region" description="Low complexity" evidence="1">
    <location>
        <begin position="20"/>
        <end position="36"/>
    </location>
</feature>